<keyword evidence="1" id="KW-0472">Membrane</keyword>
<accession>A0ABS3YFC5</accession>
<dbReference type="Proteomes" id="UP000679126">
    <property type="component" value="Unassembled WGS sequence"/>
</dbReference>
<dbReference type="InterPro" id="IPR046035">
    <property type="entry name" value="DUF5993"/>
</dbReference>
<keyword evidence="3" id="KW-1185">Reference proteome</keyword>
<dbReference type="EMBL" id="JAGHKP010000002">
    <property type="protein sequence ID" value="MBO9153387.1"/>
    <property type="molecule type" value="Genomic_DNA"/>
</dbReference>
<evidence type="ECO:0000313" key="2">
    <source>
        <dbReference type="EMBL" id="MBO9153387.1"/>
    </source>
</evidence>
<proteinExistence type="predicted"/>
<gene>
    <name evidence="2" type="ORF">J7I43_14260</name>
</gene>
<feature type="transmembrane region" description="Helical" evidence="1">
    <location>
        <begin position="26"/>
        <end position="44"/>
    </location>
</feature>
<reference evidence="3" key="1">
    <citation type="submission" date="2021-03" db="EMBL/GenBank/DDBJ databases">
        <title>Assistant Professor.</title>
        <authorList>
            <person name="Huq M.A."/>
        </authorList>
    </citation>
    <scope>NUCLEOTIDE SEQUENCE [LARGE SCALE GENOMIC DNA]</scope>
    <source>
        <strain evidence="3">MAH-28</strain>
    </source>
</reference>
<evidence type="ECO:0000313" key="3">
    <source>
        <dbReference type="Proteomes" id="UP000679126"/>
    </source>
</evidence>
<dbReference type="Pfam" id="PF19455">
    <property type="entry name" value="DUF5993"/>
    <property type="match status" value="1"/>
</dbReference>
<dbReference type="RefSeq" id="WP_209146351.1">
    <property type="nucleotide sequence ID" value="NZ_JAGHKP010000002.1"/>
</dbReference>
<name>A0ABS3YFC5_9BACT</name>
<sequence length="51" mass="5937">MMVLLFVILTFALLFARKGNYTFAVAGFFLLLILSICWLIYHITDRININL</sequence>
<keyword evidence="1" id="KW-0812">Transmembrane</keyword>
<evidence type="ECO:0000256" key="1">
    <source>
        <dbReference type="SAM" id="Phobius"/>
    </source>
</evidence>
<keyword evidence="1" id="KW-1133">Transmembrane helix</keyword>
<organism evidence="2 3">
    <name type="scientific">Chitinophaga chungangae</name>
    <dbReference type="NCBI Taxonomy" id="2821488"/>
    <lineage>
        <taxon>Bacteria</taxon>
        <taxon>Pseudomonadati</taxon>
        <taxon>Bacteroidota</taxon>
        <taxon>Chitinophagia</taxon>
        <taxon>Chitinophagales</taxon>
        <taxon>Chitinophagaceae</taxon>
        <taxon>Chitinophaga</taxon>
    </lineage>
</organism>
<comment type="caution">
    <text evidence="2">The sequence shown here is derived from an EMBL/GenBank/DDBJ whole genome shotgun (WGS) entry which is preliminary data.</text>
</comment>
<protein>
    <submittedName>
        <fullName evidence="2">Uncharacterized protein</fullName>
    </submittedName>
</protein>